<keyword evidence="5" id="KW-0539">Nucleus</keyword>
<keyword evidence="2" id="KW-0805">Transcription regulation</keyword>
<sequence length="382" mass="41330">MRLPYKTAAPLASQEPPPHPLISCLLDRSRPCACRPFRGRERRPRACSFNGLPGGSIMALEAVVFPQGHFGYGCRDSPAYALPWNDVLGGGGGGGFGDFCEANDWEQLQLGSVDDWEVASKDQSDGSTEGNAAAATAERPAPVAVGRRKRRRTKAVKNKEEIESQRMTHIAVERNRRRQMNEYLAVLRSLMPPSYAQRGDQASIVGGAINYVKELEQLLQSLEVQKSLKKRTGVTDGAGDSPFASFFSFPQYSTSSSVGSPGNASSVVGEDTAGSAESGRQAAIADIEVTMVEGHASLKVLARRRPKQLLKLVVGLQQLRIPPLHLNVTTIDAMVLYSFSLKVEDDSKLGSVEDIAAAVHEILGSIQQQQQEEEEATVLPIS</sequence>
<dbReference type="GO" id="GO:0000981">
    <property type="term" value="F:DNA-binding transcription factor activity, RNA polymerase II-specific"/>
    <property type="evidence" value="ECO:0007669"/>
    <property type="project" value="TreeGrafter"/>
</dbReference>
<dbReference type="PANTHER" id="PTHR11969:SF73">
    <property type="entry name" value="BHLH TRANSCRIPTION FACTOR"/>
    <property type="match status" value="1"/>
</dbReference>
<dbReference type="CDD" id="cd11448">
    <property type="entry name" value="bHLH_AtFAMA_like"/>
    <property type="match status" value="1"/>
</dbReference>
<evidence type="ECO:0000256" key="1">
    <source>
        <dbReference type="ARBA" id="ARBA00004123"/>
    </source>
</evidence>
<proteinExistence type="predicted"/>
<dbReference type="GO" id="GO:0000978">
    <property type="term" value="F:RNA polymerase II cis-regulatory region sequence-specific DNA binding"/>
    <property type="evidence" value="ECO:0007669"/>
    <property type="project" value="TreeGrafter"/>
</dbReference>
<dbReference type="Pfam" id="PF00010">
    <property type="entry name" value="HLH"/>
    <property type="match status" value="1"/>
</dbReference>
<keyword evidence="4" id="KW-0804">Transcription</keyword>
<reference evidence="8" key="2">
    <citation type="submission" date="2021-02" db="EMBL/GenBank/DDBJ databases">
        <authorList>
            <person name="Kimball J.A."/>
            <person name="Haas M.W."/>
            <person name="Macchietto M."/>
            <person name="Kono T."/>
            <person name="Duquette J."/>
            <person name="Shao M."/>
        </authorList>
    </citation>
    <scope>NUCLEOTIDE SEQUENCE</scope>
    <source>
        <tissue evidence="8">Fresh leaf tissue</tissue>
    </source>
</reference>
<protein>
    <recommendedName>
        <fullName evidence="7">BHLH domain-containing protein</fullName>
    </recommendedName>
</protein>
<dbReference type="Proteomes" id="UP000729402">
    <property type="component" value="Unassembled WGS sequence"/>
</dbReference>
<feature type="compositionally biased region" description="Basic residues" evidence="6">
    <location>
        <begin position="146"/>
        <end position="156"/>
    </location>
</feature>
<dbReference type="AlphaFoldDB" id="A0A8J5TED5"/>
<comment type="subcellular location">
    <subcellularLocation>
        <location evidence="1">Nucleus</location>
    </subcellularLocation>
</comment>
<feature type="compositionally biased region" description="Low complexity" evidence="6">
    <location>
        <begin position="132"/>
        <end position="145"/>
    </location>
</feature>
<evidence type="ECO:0000259" key="7">
    <source>
        <dbReference type="PROSITE" id="PS50888"/>
    </source>
</evidence>
<reference evidence="8" key="1">
    <citation type="journal article" date="2021" name="bioRxiv">
        <title>Whole Genome Assembly and Annotation of Northern Wild Rice, Zizania palustris L., Supports a Whole Genome Duplication in the Zizania Genus.</title>
        <authorList>
            <person name="Haas M."/>
            <person name="Kono T."/>
            <person name="Macchietto M."/>
            <person name="Millas R."/>
            <person name="McGilp L."/>
            <person name="Shao M."/>
            <person name="Duquette J."/>
            <person name="Hirsch C.N."/>
            <person name="Kimball J."/>
        </authorList>
    </citation>
    <scope>NUCLEOTIDE SEQUENCE</scope>
    <source>
        <tissue evidence="8">Fresh leaf tissue</tissue>
    </source>
</reference>
<evidence type="ECO:0000256" key="3">
    <source>
        <dbReference type="ARBA" id="ARBA00023125"/>
    </source>
</evidence>
<dbReference type="InterPro" id="IPR011598">
    <property type="entry name" value="bHLH_dom"/>
</dbReference>
<dbReference type="SMART" id="SM00353">
    <property type="entry name" value="HLH"/>
    <property type="match status" value="1"/>
</dbReference>
<feature type="domain" description="BHLH" evidence="7">
    <location>
        <begin position="164"/>
        <end position="215"/>
    </location>
</feature>
<name>A0A8J5TED5_ZIZPA</name>
<gene>
    <name evidence="8" type="ORF">GUJ93_ZPchr0006g45959</name>
</gene>
<dbReference type="OrthoDB" id="684567at2759"/>
<feature type="region of interest" description="Disordered" evidence="6">
    <location>
        <begin position="118"/>
        <end position="160"/>
    </location>
</feature>
<organism evidence="8 9">
    <name type="scientific">Zizania palustris</name>
    <name type="common">Northern wild rice</name>
    <dbReference type="NCBI Taxonomy" id="103762"/>
    <lineage>
        <taxon>Eukaryota</taxon>
        <taxon>Viridiplantae</taxon>
        <taxon>Streptophyta</taxon>
        <taxon>Embryophyta</taxon>
        <taxon>Tracheophyta</taxon>
        <taxon>Spermatophyta</taxon>
        <taxon>Magnoliopsida</taxon>
        <taxon>Liliopsida</taxon>
        <taxon>Poales</taxon>
        <taxon>Poaceae</taxon>
        <taxon>BOP clade</taxon>
        <taxon>Oryzoideae</taxon>
        <taxon>Oryzeae</taxon>
        <taxon>Zizaniinae</taxon>
        <taxon>Zizania</taxon>
    </lineage>
</organism>
<dbReference type="EMBL" id="JAAALK010000283">
    <property type="protein sequence ID" value="KAG8073776.1"/>
    <property type="molecule type" value="Genomic_DNA"/>
</dbReference>
<comment type="caution">
    <text evidence="8">The sequence shown here is derived from an EMBL/GenBank/DDBJ whole genome shotgun (WGS) entry which is preliminary data.</text>
</comment>
<evidence type="ECO:0000313" key="8">
    <source>
        <dbReference type="EMBL" id="KAG8073776.1"/>
    </source>
</evidence>
<dbReference type="PROSITE" id="PS50888">
    <property type="entry name" value="BHLH"/>
    <property type="match status" value="1"/>
</dbReference>
<keyword evidence="9" id="KW-1185">Reference proteome</keyword>
<evidence type="ECO:0000256" key="5">
    <source>
        <dbReference type="ARBA" id="ARBA00023242"/>
    </source>
</evidence>
<dbReference type="PANTHER" id="PTHR11969">
    <property type="entry name" value="MAX DIMERIZATION, MAD"/>
    <property type="match status" value="1"/>
</dbReference>
<accession>A0A8J5TED5</accession>
<keyword evidence="3" id="KW-0238">DNA-binding</keyword>
<evidence type="ECO:0000256" key="4">
    <source>
        <dbReference type="ARBA" id="ARBA00023163"/>
    </source>
</evidence>
<evidence type="ECO:0000313" key="9">
    <source>
        <dbReference type="Proteomes" id="UP000729402"/>
    </source>
</evidence>
<dbReference type="GO" id="GO:0005634">
    <property type="term" value="C:nucleus"/>
    <property type="evidence" value="ECO:0007669"/>
    <property type="project" value="UniProtKB-SubCell"/>
</dbReference>
<evidence type="ECO:0000256" key="6">
    <source>
        <dbReference type="SAM" id="MobiDB-lite"/>
    </source>
</evidence>
<evidence type="ECO:0000256" key="2">
    <source>
        <dbReference type="ARBA" id="ARBA00023015"/>
    </source>
</evidence>
<dbReference type="GO" id="GO:0046983">
    <property type="term" value="F:protein dimerization activity"/>
    <property type="evidence" value="ECO:0007669"/>
    <property type="project" value="InterPro"/>
</dbReference>